<dbReference type="Gene3D" id="1.10.443.10">
    <property type="entry name" value="Intergrase catalytic core"/>
    <property type="match status" value="1"/>
</dbReference>
<keyword evidence="3" id="KW-0233">DNA recombination</keyword>
<evidence type="ECO:0000256" key="2">
    <source>
        <dbReference type="ARBA" id="ARBA00023125"/>
    </source>
</evidence>
<evidence type="ECO:0000313" key="6">
    <source>
        <dbReference type="Proteomes" id="UP001156973"/>
    </source>
</evidence>
<dbReference type="SUPFAM" id="SSF56349">
    <property type="entry name" value="DNA breaking-rejoining enzymes"/>
    <property type="match status" value="1"/>
</dbReference>
<evidence type="ECO:0000256" key="1">
    <source>
        <dbReference type="ARBA" id="ARBA00008857"/>
    </source>
</evidence>
<dbReference type="GO" id="GO:0075713">
    <property type="term" value="P:establishment of integrated proviral latency"/>
    <property type="evidence" value="ECO:0007669"/>
    <property type="project" value="UniProtKB-KW"/>
</dbReference>
<keyword evidence="6" id="KW-1185">Reference proteome</keyword>
<dbReference type="GO" id="GO:0015074">
    <property type="term" value="P:DNA integration"/>
    <property type="evidence" value="ECO:0007669"/>
    <property type="project" value="InterPro"/>
</dbReference>
<evidence type="ECO:0000256" key="3">
    <source>
        <dbReference type="ARBA" id="ARBA00023172"/>
    </source>
</evidence>
<evidence type="ECO:0000256" key="4">
    <source>
        <dbReference type="ARBA" id="ARBA00023195"/>
    </source>
</evidence>
<dbReference type="InterPro" id="IPR011010">
    <property type="entry name" value="DNA_brk_join_enz"/>
</dbReference>
<dbReference type="GO" id="GO:0006310">
    <property type="term" value="P:DNA recombination"/>
    <property type="evidence" value="ECO:0007669"/>
    <property type="project" value="UniProtKB-KW"/>
</dbReference>
<sequence length="361" mass="41916">MENVRKHQVALSNKETSFQNFVSAIKTEATLENYVKTMIKFKEFCGLENYDDFKKLTGEQIKEKLMAYVRTINDLSYSACNAYLSAIELFLDMNEIPFPKRIIRKMLPANNKKQGGELPYTTEEIQRMLSVTYNLKTKFIIHVYSSTGGRPNALFDPMITLGDIQDMPDGCKAVLIYRGSKEEYWTFWTPETVSSFNDYLRARKVNGEYLTNESPLLEADGKPMTYTAMRKIVKDVIQKAGIERTKIGKRYDKALFYGFRKRFNTILKIDNSINSNIAEKLMAHKKGLDGVYLKPTREECFAEFRKAIKELTITEVSRQKEIIKEQEKKIDETDILQEQIIEQQKQIDYLLKLSGLKIKEV</sequence>
<name>A0A976YF97_9CAUD</name>
<dbReference type="EMBL" id="ON649701">
    <property type="protein sequence ID" value="UVF62457.1"/>
    <property type="molecule type" value="Genomic_DNA"/>
</dbReference>
<dbReference type="InterPro" id="IPR050090">
    <property type="entry name" value="Tyrosine_recombinase_XerCD"/>
</dbReference>
<reference evidence="5 6" key="1">
    <citation type="submission" date="2022-05" db="EMBL/GenBank/DDBJ databases">
        <title>Diverse viruses of marine archaea discovered using metagenomics.</title>
        <authorList>
            <person name="Zhou Y."/>
        </authorList>
    </citation>
    <scope>NUCLEOTIDE SEQUENCE [LARGE SCALE GENOMIC DNA]</scope>
    <source>
        <strain evidence="5">YSH_922147</strain>
    </source>
</reference>
<organism evidence="5 6">
    <name type="scientific">Nitrososphaeria virus YSH_922147</name>
    <dbReference type="NCBI Taxonomy" id="3071323"/>
    <lineage>
        <taxon>Viruses</taxon>
        <taxon>Duplodnaviria</taxon>
        <taxon>Heunggongvirae</taxon>
        <taxon>Uroviricota</taxon>
        <taxon>Caudoviricetes</taxon>
        <taxon>Juravirales</taxon>
        <taxon>Yangangviridae</taxon>
        <taxon>Mathaucavirus</taxon>
        <taxon>Mathaucavirus yangshanense</taxon>
    </lineage>
</organism>
<evidence type="ECO:0000313" key="5">
    <source>
        <dbReference type="EMBL" id="UVF62457.1"/>
    </source>
</evidence>
<dbReference type="GO" id="GO:0044826">
    <property type="term" value="P:viral genome integration into host DNA"/>
    <property type="evidence" value="ECO:0007669"/>
    <property type="project" value="UniProtKB-KW"/>
</dbReference>
<keyword evidence="2" id="KW-0238">DNA-binding</keyword>
<dbReference type="Proteomes" id="UP001156973">
    <property type="component" value="Segment"/>
</dbReference>
<proteinExistence type="inferred from homology"/>
<comment type="similarity">
    <text evidence="1">Belongs to the 'phage' integrase family.</text>
</comment>
<dbReference type="PANTHER" id="PTHR30349:SF41">
    <property type="entry name" value="INTEGRASE_RECOMBINASE PROTEIN MJ0367-RELATED"/>
    <property type="match status" value="1"/>
</dbReference>
<keyword evidence="4" id="KW-1179">Viral genome integration</keyword>
<dbReference type="InterPro" id="IPR013762">
    <property type="entry name" value="Integrase-like_cat_sf"/>
</dbReference>
<protein>
    <submittedName>
        <fullName evidence="5">Site-specific integrase</fullName>
    </submittedName>
</protein>
<dbReference type="PANTHER" id="PTHR30349">
    <property type="entry name" value="PHAGE INTEGRASE-RELATED"/>
    <property type="match status" value="1"/>
</dbReference>
<accession>A0A976YF97</accession>
<keyword evidence="4" id="KW-1160">Virus entry into host cell</keyword>
<dbReference type="GO" id="GO:0003677">
    <property type="term" value="F:DNA binding"/>
    <property type="evidence" value="ECO:0007669"/>
    <property type="project" value="UniProtKB-KW"/>
</dbReference>
<keyword evidence="4" id="KW-0229">DNA integration</keyword>
<dbReference type="KEGG" id="vg:80545008"/>